<comment type="caution">
    <text evidence="1">The sequence shown here is derived from an EMBL/GenBank/DDBJ whole genome shotgun (WGS) entry which is preliminary data.</text>
</comment>
<name>A0A9W6R6S5_9PSEU</name>
<dbReference type="EMBL" id="BSTI01000020">
    <property type="protein sequence ID" value="GLY70124.1"/>
    <property type="molecule type" value="Genomic_DNA"/>
</dbReference>
<proteinExistence type="predicted"/>
<dbReference type="RefSeq" id="WP_285489416.1">
    <property type="nucleotide sequence ID" value="NZ_BSTI01000020.1"/>
</dbReference>
<sequence length="75" mass="8150">MPGSTSAPATGPVLIHHSTDPDVIVVEYELVARVENGPRGAARFIGVLTARDGRIVHWREYQNVLAMAEAMAPRQ</sequence>
<reference evidence="1" key="1">
    <citation type="submission" date="2023-03" db="EMBL/GenBank/DDBJ databases">
        <title>Amycolatopsis taiwanensis NBRC 103393.</title>
        <authorList>
            <person name="Ichikawa N."/>
            <person name="Sato H."/>
            <person name="Tonouchi N."/>
        </authorList>
    </citation>
    <scope>NUCLEOTIDE SEQUENCE</scope>
    <source>
        <strain evidence="1">NBRC 103393</strain>
    </source>
</reference>
<protein>
    <recommendedName>
        <fullName evidence="3">SnoaL-like domain-containing protein</fullName>
    </recommendedName>
</protein>
<gene>
    <name evidence="1" type="ORF">Atai01_67430</name>
</gene>
<organism evidence="1 2">
    <name type="scientific">Amycolatopsis taiwanensis</name>
    <dbReference type="NCBI Taxonomy" id="342230"/>
    <lineage>
        <taxon>Bacteria</taxon>
        <taxon>Bacillati</taxon>
        <taxon>Actinomycetota</taxon>
        <taxon>Actinomycetes</taxon>
        <taxon>Pseudonocardiales</taxon>
        <taxon>Pseudonocardiaceae</taxon>
        <taxon>Amycolatopsis</taxon>
    </lineage>
</organism>
<accession>A0A9W6R6S5</accession>
<dbReference type="Proteomes" id="UP001165136">
    <property type="component" value="Unassembled WGS sequence"/>
</dbReference>
<dbReference type="AlphaFoldDB" id="A0A9W6R6S5"/>
<evidence type="ECO:0008006" key="3">
    <source>
        <dbReference type="Google" id="ProtNLM"/>
    </source>
</evidence>
<keyword evidence="2" id="KW-1185">Reference proteome</keyword>
<dbReference type="InterPro" id="IPR032710">
    <property type="entry name" value="NTF2-like_dom_sf"/>
</dbReference>
<dbReference type="Gene3D" id="3.10.450.50">
    <property type="match status" value="1"/>
</dbReference>
<evidence type="ECO:0000313" key="2">
    <source>
        <dbReference type="Proteomes" id="UP001165136"/>
    </source>
</evidence>
<dbReference type="SUPFAM" id="SSF54427">
    <property type="entry name" value="NTF2-like"/>
    <property type="match status" value="1"/>
</dbReference>
<evidence type="ECO:0000313" key="1">
    <source>
        <dbReference type="EMBL" id="GLY70124.1"/>
    </source>
</evidence>